<proteinExistence type="inferred from homology"/>
<organism evidence="13 14">
    <name type="scientific">Candidatus Pullilachnospira gallistercoris</name>
    <dbReference type="NCBI Taxonomy" id="2840911"/>
    <lineage>
        <taxon>Bacteria</taxon>
        <taxon>Bacillati</taxon>
        <taxon>Bacillota</taxon>
        <taxon>Clostridia</taxon>
        <taxon>Lachnospirales</taxon>
        <taxon>Lachnospiraceae</taxon>
        <taxon>Lachnospiraceae incertae sedis</taxon>
        <taxon>Candidatus Pullilachnospira</taxon>
    </lineage>
</organism>
<evidence type="ECO:0000256" key="11">
    <source>
        <dbReference type="PIRSR" id="PIRSR006268-2"/>
    </source>
</evidence>
<evidence type="ECO:0000256" key="7">
    <source>
        <dbReference type="ARBA" id="ARBA00022842"/>
    </source>
</evidence>
<feature type="binding site" evidence="11">
    <location>
        <position position="289"/>
    </location>
    <ligand>
        <name>Mg(2+)</name>
        <dbReference type="ChEBI" id="CHEBI:18420"/>
    </ligand>
</feature>
<dbReference type="PANTHER" id="PTHR30040:SF2">
    <property type="entry name" value="FAD:PROTEIN FMN TRANSFERASE"/>
    <property type="match status" value="1"/>
</dbReference>
<sequence>MKKFLALLTAGALLCPLLTGCQYRDTEPVTKTGLYFDTVISVTLYGSDKESYIDECFAMADRYESYFSATLEDSDVSKINENVGTPVTVHEETAELIRKGQEYYEISGGKFDITIGALTSLWNISHSDGTVPSPEAISRALATVDAENVIIDGNQVTLTTPGSAIDLGGIAKGYIADQMKAYLNSQGITSGLIDLGGNILALGPKEHQDTASYTIGIQKPFADDGDPIAAIEVTDQSVVTSGIYQRYFESDGVLYHHILDTATGYPCDNGLASVTIINNSSVDGDALSTTCFAMGLSDGLAFAESLPDTEAIFITTDGELHCTSGIGTTIPFLDLSS</sequence>
<dbReference type="GO" id="GO:0016740">
    <property type="term" value="F:transferase activity"/>
    <property type="evidence" value="ECO:0007669"/>
    <property type="project" value="UniProtKB-UniRule"/>
</dbReference>
<comment type="similarity">
    <text evidence="10 12">Belongs to the ApbE family.</text>
</comment>
<dbReference type="EC" id="2.7.1.180" evidence="1 10"/>
<keyword evidence="7 10" id="KW-0460">Magnesium</keyword>
<keyword evidence="12" id="KW-0997">Cell inner membrane</keyword>
<feature type="binding site" evidence="11">
    <location>
        <position position="285"/>
    </location>
    <ligand>
        <name>Mg(2+)</name>
        <dbReference type="ChEBI" id="CHEBI:18420"/>
    </ligand>
</feature>
<keyword evidence="4 10" id="KW-0808">Transferase</keyword>
<evidence type="ECO:0000313" key="13">
    <source>
        <dbReference type="EMBL" id="HIR71487.1"/>
    </source>
</evidence>
<evidence type="ECO:0000256" key="6">
    <source>
        <dbReference type="ARBA" id="ARBA00022827"/>
    </source>
</evidence>
<keyword evidence="12" id="KW-0472">Membrane</keyword>
<dbReference type="Proteomes" id="UP000823912">
    <property type="component" value="Unassembled WGS sequence"/>
</dbReference>
<dbReference type="InterPro" id="IPR024932">
    <property type="entry name" value="ApbE"/>
</dbReference>
<dbReference type="Pfam" id="PF02424">
    <property type="entry name" value="ApbE"/>
    <property type="match status" value="1"/>
</dbReference>
<comment type="catalytic activity">
    <reaction evidence="9 10 12">
        <text>L-threonyl-[protein] + FAD = FMN-L-threonyl-[protein] + AMP + H(+)</text>
        <dbReference type="Rhea" id="RHEA:36847"/>
        <dbReference type="Rhea" id="RHEA-COMP:11060"/>
        <dbReference type="Rhea" id="RHEA-COMP:11061"/>
        <dbReference type="ChEBI" id="CHEBI:15378"/>
        <dbReference type="ChEBI" id="CHEBI:30013"/>
        <dbReference type="ChEBI" id="CHEBI:57692"/>
        <dbReference type="ChEBI" id="CHEBI:74257"/>
        <dbReference type="ChEBI" id="CHEBI:456215"/>
        <dbReference type="EC" id="2.7.1.180"/>
    </reaction>
</comment>
<dbReference type="PROSITE" id="PS51257">
    <property type="entry name" value="PROKAR_LIPOPROTEIN"/>
    <property type="match status" value="1"/>
</dbReference>
<dbReference type="PIRSF" id="PIRSF006268">
    <property type="entry name" value="ApbE"/>
    <property type="match status" value="1"/>
</dbReference>
<accession>A0A9D1EAY4</accession>
<keyword evidence="12" id="KW-1003">Cell membrane</keyword>
<comment type="caution">
    <text evidence="13">The sequence shown here is derived from an EMBL/GenBank/DDBJ whole genome shotgun (WGS) entry which is preliminary data.</text>
</comment>
<dbReference type="EMBL" id="DVHM01000157">
    <property type="protein sequence ID" value="HIR71487.1"/>
    <property type="molecule type" value="Genomic_DNA"/>
</dbReference>
<evidence type="ECO:0000256" key="2">
    <source>
        <dbReference type="ARBA" id="ARBA00016337"/>
    </source>
</evidence>
<feature type="binding site" evidence="11">
    <location>
        <position position="169"/>
    </location>
    <ligand>
        <name>Mg(2+)</name>
        <dbReference type="ChEBI" id="CHEBI:18420"/>
    </ligand>
</feature>
<evidence type="ECO:0000256" key="1">
    <source>
        <dbReference type="ARBA" id="ARBA00011955"/>
    </source>
</evidence>
<dbReference type="InterPro" id="IPR003374">
    <property type="entry name" value="ApbE-like_sf"/>
</dbReference>
<comment type="cofactor">
    <cofactor evidence="11">
        <name>Mg(2+)</name>
        <dbReference type="ChEBI" id="CHEBI:18420"/>
    </cofactor>
    <cofactor evidence="11">
        <name>Mn(2+)</name>
        <dbReference type="ChEBI" id="CHEBI:29035"/>
    </cofactor>
    <text evidence="11">Magnesium. Can also use manganese.</text>
</comment>
<evidence type="ECO:0000256" key="5">
    <source>
        <dbReference type="ARBA" id="ARBA00022723"/>
    </source>
</evidence>
<evidence type="ECO:0000256" key="4">
    <source>
        <dbReference type="ARBA" id="ARBA00022679"/>
    </source>
</evidence>
<keyword evidence="5 10" id="KW-0479">Metal-binding</keyword>
<dbReference type="AlphaFoldDB" id="A0A9D1EAY4"/>
<comment type="function">
    <text evidence="12">Flavin transferase that catalyzes the transfer of the FMN moiety of FAD and its covalent binding to the hydroxyl group of a threonine residue in a target flavoprotein.</text>
</comment>
<keyword evidence="6 10" id="KW-0274">FAD</keyword>
<reference evidence="13" key="2">
    <citation type="journal article" date="2021" name="PeerJ">
        <title>Extensive microbial diversity within the chicken gut microbiome revealed by metagenomics and culture.</title>
        <authorList>
            <person name="Gilroy R."/>
            <person name="Ravi A."/>
            <person name="Getino M."/>
            <person name="Pursley I."/>
            <person name="Horton D.L."/>
            <person name="Alikhan N.F."/>
            <person name="Baker D."/>
            <person name="Gharbi K."/>
            <person name="Hall N."/>
            <person name="Watson M."/>
            <person name="Adriaenssens E.M."/>
            <person name="Foster-Nyarko E."/>
            <person name="Jarju S."/>
            <person name="Secka A."/>
            <person name="Antonio M."/>
            <person name="Oren A."/>
            <person name="Chaudhuri R.R."/>
            <person name="La Ragione R."/>
            <person name="Hildebrand F."/>
            <person name="Pallen M.J."/>
        </authorList>
    </citation>
    <scope>NUCLEOTIDE SEQUENCE</scope>
    <source>
        <strain evidence="13">ChiSjej5B23-6657</strain>
    </source>
</reference>
<dbReference type="GO" id="GO:0046872">
    <property type="term" value="F:metal ion binding"/>
    <property type="evidence" value="ECO:0007669"/>
    <property type="project" value="UniProtKB-UniRule"/>
</dbReference>
<evidence type="ECO:0000256" key="8">
    <source>
        <dbReference type="ARBA" id="ARBA00031306"/>
    </source>
</evidence>
<protein>
    <recommendedName>
        <fullName evidence="2 10">FAD:protein FMN transferase</fullName>
        <ecNumber evidence="1 10">2.7.1.180</ecNumber>
    </recommendedName>
    <alternativeName>
        <fullName evidence="8 10">Flavin transferase</fullName>
    </alternativeName>
</protein>
<evidence type="ECO:0000256" key="10">
    <source>
        <dbReference type="PIRNR" id="PIRNR006268"/>
    </source>
</evidence>
<evidence type="ECO:0000313" key="14">
    <source>
        <dbReference type="Proteomes" id="UP000823912"/>
    </source>
</evidence>
<comment type="subcellular location">
    <subcellularLocation>
        <location evidence="12">Cell inner membrane</location>
        <topology evidence="12">Lipid-anchor</topology>
        <orientation evidence="12">Periplasmic side</orientation>
    </subcellularLocation>
</comment>
<reference evidence="13" key="1">
    <citation type="submission" date="2020-10" db="EMBL/GenBank/DDBJ databases">
        <authorList>
            <person name="Gilroy R."/>
        </authorList>
    </citation>
    <scope>NUCLEOTIDE SEQUENCE</scope>
    <source>
        <strain evidence="13">ChiSjej5B23-6657</strain>
    </source>
</reference>
<dbReference type="GO" id="GO:0005886">
    <property type="term" value="C:plasma membrane"/>
    <property type="evidence" value="ECO:0007669"/>
    <property type="project" value="UniProtKB-SubCell"/>
</dbReference>
<keyword evidence="12" id="KW-0449">Lipoprotein</keyword>
<evidence type="ECO:0000256" key="3">
    <source>
        <dbReference type="ARBA" id="ARBA00022630"/>
    </source>
</evidence>
<name>A0A9D1EAY4_9FIRM</name>
<keyword evidence="3 10" id="KW-0285">Flavoprotein</keyword>
<evidence type="ECO:0000256" key="12">
    <source>
        <dbReference type="RuleBase" id="RU363002"/>
    </source>
</evidence>
<dbReference type="PANTHER" id="PTHR30040">
    <property type="entry name" value="THIAMINE BIOSYNTHESIS LIPOPROTEIN APBE"/>
    <property type="match status" value="1"/>
</dbReference>
<dbReference type="SUPFAM" id="SSF143631">
    <property type="entry name" value="ApbE-like"/>
    <property type="match status" value="1"/>
</dbReference>
<dbReference type="Gene3D" id="3.10.520.10">
    <property type="entry name" value="ApbE-like domains"/>
    <property type="match status" value="1"/>
</dbReference>
<evidence type="ECO:0000256" key="9">
    <source>
        <dbReference type="ARBA" id="ARBA00048540"/>
    </source>
</evidence>
<gene>
    <name evidence="13" type="ORF">IAA55_09425</name>
</gene>